<keyword evidence="3" id="KW-0201">Cytochrome c-type biogenesis</keyword>
<evidence type="ECO:0000313" key="8">
    <source>
        <dbReference type="EMBL" id="GAH33514.1"/>
    </source>
</evidence>
<evidence type="ECO:0000256" key="4">
    <source>
        <dbReference type="ARBA" id="ARBA00022989"/>
    </source>
</evidence>
<keyword evidence="4 6" id="KW-1133">Transmembrane helix</keyword>
<dbReference type="InterPro" id="IPR007816">
    <property type="entry name" value="ResB-like_domain"/>
</dbReference>
<dbReference type="GO" id="GO:0017004">
    <property type="term" value="P:cytochrome complex assembly"/>
    <property type="evidence" value="ECO:0007669"/>
    <property type="project" value="UniProtKB-KW"/>
</dbReference>
<protein>
    <recommendedName>
        <fullName evidence="7">ResB-like domain-containing protein</fullName>
    </recommendedName>
</protein>
<dbReference type="Pfam" id="PF05140">
    <property type="entry name" value="ResB"/>
    <property type="match status" value="1"/>
</dbReference>
<proteinExistence type="predicted"/>
<feature type="transmembrane region" description="Helical" evidence="6">
    <location>
        <begin position="7"/>
        <end position="29"/>
    </location>
</feature>
<keyword evidence="2 6" id="KW-0812">Transmembrane</keyword>
<reference evidence="8" key="1">
    <citation type="journal article" date="2014" name="Front. Microbiol.">
        <title>High frequency of phylogenetically diverse reductive dehalogenase-homologous genes in deep subseafloor sedimentary metagenomes.</title>
        <authorList>
            <person name="Kawai M."/>
            <person name="Futagami T."/>
            <person name="Toyoda A."/>
            <person name="Takaki Y."/>
            <person name="Nishi S."/>
            <person name="Hori S."/>
            <person name="Arai W."/>
            <person name="Tsubouchi T."/>
            <person name="Morono Y."/>
            <person name="Uchiyama I."/>
            <person name="Ito T."/>
            <person name="Fujiyama A."/>
            <person name="Inagaki F."/>
            <person name="Takami H."/>
        </authorList>
    </citation>
    <scope>NUCLEOTIDE SEQUENCE</scope>
    <source>
        <strain evidence="8">Expedition CK06-06</strain>
    </source>
</reference>
<keyword evidence="5 6" id="KW-0472">Membrane</keyword>
<evidence type="ECO:0000256" key="1">
    <source>
        <dbReference type="ARBA" id="ARBA00004141"/>
    </source>
</evidence>
<evidence type="ECO:0000256" key="2">
    <source>
        <dbReference type="ARBA" id="ARBA00022692"/>
    </source>
</evidence>
<evidence type="ECO:0000259" key="7">
    <source>
        <dbReference type="Pfam" id="PF05140"/>
    </source>
</evidence>
<comment type="subcellular location">
    <subcellularLocation>
        <location evidence="1">Membrane</location>
        <topology evidence="1">Multi-pass membrane protein</topology>
    </subcellularLocation>
</comment>
<name>X1FW27_9ZZZZ</name>
<sequence>MIQQKKWAILTFHAAIIVILAGAGVTRYFGTEGMMHIREGDASNTFLSSESYLKFETIQDGKKYQFDELVEFSTLGNNDFNNSYIIGDNEVNVEVLDFIPNPTKAIVEDEKGEPMIKIVMGG</sequence>
<dbReference type="GO" id="GO:0016020">
    <property type="term" value="C:membrane"/>
    <property type="evidence" value="ECO:0007669"/>
    <property type="project" value="UniProtKB-SubCell"/>
</dbReference>
<gene>
    <name evidence="8" type="ORF">S03H2_19984</name>
</gene>
<dbReference type="EMBL" id="BARU01010490">
    <property type="protein sequence ID" value="GAH33514.1"/>
    <property type="molecule type" value="Genomic_DNA"/>
</dbReference>
<accession>X1FW27</accession>
<organism evidence="8">
    <name type="scientific">marine sediment metagenome</name>
    <dbReference type="NCBI Taxonomy" id="412755"/>
    <lineage>
        <taxon>unclassified sequences</taxon>
        <taxon>metagenomes</taxon>
        <taxon>ecological metagenomes</taxon>
    </lineage>
</organism>
<feature type="domain" description="ResB-like" evidence="7">
    <location>
        <begin position="5"/>
        <end position="84"/>
    </location>
</feature>
<evidence type="ECO:0000256" key="3">
    <source>
        <dbReference type="ARBA" id="ARBA00022748"/>
    </source>
</evidence>
<evidence type="ECO:0000256" key="5">
    <source>
        <dbReference type="ARBA" id="ARBA00023136"/>
    </source>
</evidence>
<evidence type="ECO:0000256" key="6">
    <source>
        <dbReference type="SAM" id="Phobius"/>
    </source>
</evidence>
<comment type="caution">
    <text evidence="8">The sequence shown here is derived from an EMBL/GenBank/DDBJ whole genome shotgun (WGS) entry which is preliminary data.</text>
</comment>
<feature type="non-terminal residue" evidence="8">
    <location>
        <position position="122"/>
    </location>
</feature>
<dbReference type="AlphaFoldDB" id="X1FW27"/>